<dbReference type="KEGG" id="ima:PO878_19035"/>
<feature type="binding site" evidence="12">
    <location>
        <position position="50"/>
    </location>
    <ligand>
        <name>[4Fe-4S] cluster</name>
        <dbReference type="ChEBI" id="CHEBI:49883"/>
    </ligand>
</feature>
<dbReference type="PROSITE" id="PS51674">
    <property type="entry name" value="4FE4S_WBL"/>
    <property type="match status" value="1"/>
</dbReference>
<evidence type="ECO:0000256" key="5">
    <source>
        <dbReference type="ARBA" id="ARBA00022723"/>
    </source>
</evidence>
<dbReference type="GO" id="GO:0035731">
    <property type="term" value="F:dinitrosyl-iron complex binding"/>
    <property type="evidence" value="ECO:0007669"/>
    <property type="project" value="UniProtKB-UniRule"/>
</dbReference>
<evidence type="ECO:0000256" key="2">
    <source>
        <dbReference type="ARBA" id="ARBA00006597"/>
    </source>
</evidence>
<comment type="PTM">
    <text evidence="12">Upon Fe-S cluster removal intramolecular disulfide bonds are formed.</text>
</comment>
<keyword evidence="4 12" id="KW-0963">Cytoplasm</keyword>
<dbReference type="HAMAP" id="MF_01479">
    <property type="entry name" value="WhiB"/>
    <property type="match status" value="1"/>
</dbReference>
<keyword evidence="3 12" id="KW-0004">4Fe-4S</keyword>
<dbReference type="RefSeq" id="WP_272736120.1">
    <property type="nucleotide sequence ID" value="NZ_CP116942.1"/>
</dbReference>
<comment type="subcellular location">
    <subcellularLocation>
        <location evidence="1 12">Cytoplasm</location>
    </subcellularLocation>
</comment>
<evidence type="ECO:0000313" key="14">
    <source>
        <dbReference type="EMBL" id="WCO66597.1"/>
    </source>
</evidence>
<protein>
    <recommendedName>
        <fullName evidence="12">Transcriptional regulator WhiB</fullName>
    </recommendedName>
</protein>
<comment type="similarity">
    <text evidence="2 12">Belongs to the WhiB family.</text>
</comment>
<accession>A0AAE9Y579</accession>
<proteinExistence type="inferred from homology"/>
<keyword evidence="6 12" id="KW-0408">Iron</keyword>
<dbReference type="InterPro" id="IPR003482">
    <property type="entry name" value="Whib"/>
</dbReference>
<dbReference type="PANTHER" id="PTHR38839:SF5">
    <property type="entry name" value="TRANSCRIPTIONAL REGULATOR WHID"/>
    <property type="match status" value="1"/>
</dbReference>
<keyword evidence="11 12" id="KW-0804">Transcription</keyword>
<dbReference type="GO" id="GO:0045892">
    <property type="term" value="P:negative regulation of DNA-templated transcription"/>
    <property type="evidence" value="ECO:0007669"/>
    <property type="project" value="TreeGrafter"/>
</dbReference>
<dbReference type="GO" id="GO:0003677">
    <property type="term" value="F:DNA binding"/>
    <property type="evidence" value="ECO:0007669"/>
    <property type="project" value="UniProtKB-UniRule"/>
</dbReference>
<dbReference type="InterPro" id="IPR034768">
    <property type="entry name" value="4FE4S_WBL"/>
</dbReference>
<dbReference type="EMBL" id="CP116942">
    <property type="protein sequence ID" value="WCO66597.1"/>
    <property type="molecule type" value="Genomic_DNA"/>
</dbReference>
<dbReference type="GO" id="GO:0051539">
    <property type="term" value="F:4 iron, 4 sulfur cluster binding"/>
    <property type="evidence" value="ECO:0007669"/>
    <property type="project" value="UniProtKB-UniRule"/>
</dbReference>
<keyword evidence="8 12" id="KW-0805">Transcription regulation</keyword>
<dbReference type="Pfam" id="PF02467">
    <property type="entry name" value="Whib"/>
    <property type="match status" value="1"/>
</dbReference>
<dbReference type="GO" id="GO:0047134">
    <property type="term" value="F:protein-disulfide reductase [NAD(P)H] activity"/>
    <property type="evidence" value="ECO:0007669"/>
    <property type="project" value="TreeGrafter"/>
</dbReference>
<evidence type="ECO:0000256" key="7">
    <source>
        <dbReference type="ARBA" id="ARBA00023014"/>
    </source>
</evidence>
<evidence type="ECO:0000256" key="8">
    <source>
        <dbReference type="ARBA" id="ARBA00023015"/>
    </source>
</evidence>
<dbReference type="GO" id="GO:0046872">
    <property type="term" value="F:metal ion binding"/>
    <property type="evidence" value="ECO:0007669"/>
    <property type="project" value="UniProtKB-KW"/>
</dbReference>
<reference evidence="14" key="1">
    <citation type="submission" date="2023-01" db="EMBL/GenBank/DDBJ databases">
        <title>The diversity of Class Acidimicrobiia in South China Sea sediment environments and the proposal of Iamia marina sp. nov., a novel species of the genus Iamia.</title>
        <authorList>
            <person name="He Y."/>
            <person name="Tian X."/>
        </authorList>
    </citation>
    <scope>NUCLEOTIDE SEQUENCE</scope>
    <source>
        <strain evidence="14">DSM 19957</strain>
    </source>
</reference>
<keyword evidence="5 12" id="KW-0479">Metal-binding</keyword>
<evidence type="ECO:0000256" key="12">
    <source>
        <dbReference type="HAMAP-Rule" id="MF_01479"/>
    </source>
</evidence>
<evidence type="ECO:0000256" key="6">
    <source>
        <dbReference type="ARBA" id="ARBA00023004"/>
    </source>
</evidence>
<dbReference type="GO" id="GO:0005737">
    <property type="term" value="C:cytoplasm"/>
    <property type="evidence" value="ECO:0007669"/>
    <property type="project" value="UniProtKB-SubCell"/>
</dbReference>
<evidence type="ECO:0000256" key="9">
    <source>
        <dbReference type="ARBA" id="ARBA00023125"/>
    </source>
</evidence>
<evidence type="ECO:0000259" key="13">
    <source>
        <dbReference type="PROSITE" id="PS51674"/>
    </source>
</evidence>
<keyword evidence="9 12" id="KW-0238">DNA-binding</keyword>
<dbReference type="PANTHER" id="PTHR38839">
    <property type="entry name" value="TRANSCRIPTIONAL REGULATOR WHID-RELATED"/>
    <property type="match status" value="1"/>
</dbReference>
<name>A0AAE9Y579_9ACTN</name>
<feature type="binding site" evidence="12">
    <location>
        <position position="56"/>
    </location>
    <ligand>
        <name>[4Fe-4S] cluster</name>
        <dbReference type="ChEBI" id="CHEBI:49883"/>
    </ligand>
</feature>
<evidence type="ECO:0000256" key="11">
    <source>
        <dbReference type="ARBA" id="ARBA00023163"/>
    </source>
</evidence>
<evidence type="ECO:0000313" key="15">
    <source>
        <dbReference type="Proteomes" id="UP001216390"/>
    </source>
</evidence>
<dbReference type="GO" id="GO:0045454">
    <property type="term" value="P:cell redox homeostasis"/>
    <property type="evidence" value="ECO:0007669"/>
    <property type="project" value="TreeGrafter"/>
</dbReference>
<feature type="domain" description="4Fe-4S Wbl-type" evidence="13">
    <location>
        <begin position="15"/>
        <end position="80"/>
    </location>
</feature>
<dbReference type="Proteomes" id="UP001216390">
    <property type="component" value="Chromosome"/>
</dbReference>
<feature type="binding site" evidence="12">
    <location>
        <position position="47"/>
    </location>
    <ligand>
        <name>[4Fe-4S] cluster</name>
        <dbReference type="ChEBI" id="CHEBI:49883"/>
    </ligand>
</feature>
<evidence type="ECO:0000256" key="3">
    <source>
        <dbReference type="ARBA" id="ARBA00022485"/>
    </source>
</evidence>
<evidence type="ECO:0000256" key="1">
    <source>
        <dbReference type="ARBA" id="ARBA00004496"/>
    </source>
</evidence>
<comment type="PTM">
    <text evidence="12">The Fe-S cluster can be nitrosylated by nitric oxide (NO).</text>
</comment>
<evidence type="ECO:0000256" key="10">
    <source>
        <dbReference type="ARBA" id="ARBA00023157"/>
    </source>
</evidence>
<sequence length="86" mass="9825">MSAQRHDDDWQLRAACRGPHSAAFYPPTSLERRDEKSAREARAKEICRTCTVKEPCLEYALKIRENHGIWGGLSEAERRNLVASRA</sequence>
<comment type="cofactor">
    <cofactor evidence="12">
        <name>[4Fe-4S] cluster</name>
        <dbReference type="ChEBI" id="CHEBI:49883"/>
    </cofactor>
    <text evidence="12">Binds 1 [4Fe-4S] cluster per subunit. Following nitrosylation of the [4Fe-4S] cluster binds 1 [4Fe-8(NO)] cluster per subunit.</text>
</comment>
<organism evidence="14 15">
    <name type="scientific">Iamia majanohamensis</name>
    <dbReference type="NCBI Taxonomy" id="467976"/>
    <lineage>
        <taxon>Bacteria</taxon>
        <taxon>Bacillati</taxon>
        <taxon>Actinomycetota</taxon>
        <taxon>Acidimicrobiia</taxon>
        <taxon>Acidimicrobiales</taxon>
        <taxon>Iamiaceae</taxon>
        <taxon>Iamia</taxon>
    </lineage>
</organism>
<comment type="function">
    <text evidence="12">Acts as a transcriptional regulator. Probably redox-responsive. The apo- but not holo-form probably binds DNA.</text>
</comment>
<feature type="binding site" evidence="12">
    <location>
        <position position="16"/>
    </location>
    <ligand>
        <name>[4Fe-4S] cluster</name>
        <dbReference type="ChEBI" id="CHEBI:49883"/>
    </ligand>
</feature>
<dbReference type="AlphaFoldDB" id="A0AAE9Y579"/>
<keyword evidence="7 12" id="KW-0411">Iron-sulfur</keyword>
<keyword evidence="10 12" id="KW-1015">Disulfide bond</keyword>
<evidence type="ECO:0000256" key="4">
    <source>
        <dbReference type="ARBA" id="ARBA00022490"/>
    </source>
</evidence>
<gene>
    <name evidence="12" type="primary">whiB</name>
    <name evidence="14" type="ORF">PO878_19035</name>
</gene>
<keyword evidence="15" id="KW-1185">Reference proteome</keyword>